<feature type="region of interest" description="Disordered" evidence="1">
    <location>
        <begin position="1"/>
        <end position="25"/>
    </location>
</feature>
<dbReference type="EMBL" id="RXFT01000018">
    <property type="protein sequence ID" value="RUR71128.1"/>
    <property type="molecule type" value="Genomic_DNA"/>
</dbReference>
<evidence type="ECO:0000256" key="1">
    <source>
        <dbReference type="SAM" id="MobiDB-lite"/>
    </source>
</evidence>
<evidence type="ECO:0000256" key="2">
    <source>
        <dbReference type="SAM" id="SignalP"/>
    </source>
</evidence>
<feature type="chain" id="PRO_5018550409" evidence="2">
    <location>
        <begin position="49"/>
        <end position="499"/>
    </location>
</feature>
<keyword evidence="2" id="KW-0732">Signal</keyword>
<feature type="domain" description="DUF2314" evidence="3">
    <location>
        <begin position="413"/>
        <end position="475"/>
    </location>
</feature>
<name>A0A3S0ZSG1_9BURK</name>
<dbReference type="InterPro" id="IPR018756">
    <property type="entry name" value="DUF2314"/>
</dbReference>
<proteinExistence type="predicted"/>
<reference evidence="4 5" key="1">
    <citation type="submission" date="2018-12" db="EMBL/GenBank/DDBJ databases">
        <title>The genome sequences of Variovorax guangxiensis DSM 27352.</title>
        <authorList>
            <person name="Gao J."/>
            <person name="Sun J."/>
        </authorList>
    </citation>
    <scope>NUCLEOTIDE SEQUENCE [LARGE SCALE GENOMIC DNA]</scope>
    <source>
        <strain evidence="4 5">DSM 27352</strain>
    </source>
</reference>
<feature type="signal peptide" evidence="2">
    <location>
        <begin position="1"/>
        <end position="48"/>
    </location>
</feature>
<dbReference type="Proteomes" id="UP000281118">
    <property type="component" value="Unassembled WGS sequence"/>
</dbReference>
<comment type="caution">
    <text evidence="4">The sequence shown here is derived from an EMBL/GenBank/DDBJ whole genome shotgun (WGS) entry which is preliminary data.</text>
</comment>
<accession>A0A3S0ZSG1</accession>
<evidence type="ECO:0000313" key="5">
    <source>
        <dbReference type="Proteomes" id="UP000281118"/>
    </source>
</evidence>
<evidence type="ECO:0000259" key="3">
    <source>
        <dbReference type="Pfam" id="PF10077"/>
    </source>
</evidence>
<organism evidence="4 5">
    <name type="scientific">Variovorax guangxiensis</name>
    <dbReference type="NCBI Taxonomy" id="1775474"/>
    <lineage>
        <taxon>Bacteria</taxon>
        <taxon>Pseudomonadati</taxon>
        <taxon>Pseudomonadota</taxon>
        <taxon>Betaproteobacteria</taxon>
        <taxon>Burkholderiales</taxon>
        <taxon>Comamonadaceae</taxon>
        <taxon>Variovorax</taxon>
    </lineage>
</organism>
<gene>
    <name evidence="4" type="ORF">EJP67_29140</name>
</gene>
<dbReference type="Pfam" id="PF10077">
    <property type="entry name" value="DUF2314"/>
    <property type="match status" value="1"/>
</dbReference>
<sequence length="499" mass="54310">MRIARPGDGTGRRKEWRHRSHNDNTNMNLPFRLALAALILSMGTSALAATPATPPAATQAAAKPVPGVPVPAGSPQQAGPVRFQFAIYYAKTPATDPMAALRGALGKTGGSPKLLASMPTPSSVSAPVVFANWNTTTVLKEYRAPDMESLQRFGRGISREQAEALQKADKALILDFAHPSQQSSTAMQKALQVTLQVARDTGGLLWDEETREVFSPDEWQKRRIDSWANGLPDVSQHMTIHAYRSGEMVRAITLGMGKFGLPDVVVSDFSWSSNRPMGSLLNAFSQAMAEGITLAKPGQFDMDLRALKHAGARDPLLSGLKPNAASVARLSLVNGTWESGDPQNRLYEIRFDRYKGPDRYAQQNALLSSVFGADEDPVTRLKHNDELLAASKAATAQLPKLRDAFIKGLQPGEYILVKAPFTTAAGGNEWMWVEVARWNGDAIEGLLKNEPVDVQGLHAGQMVKVSQAKAFDYIRIYPDGRREGNETSKIIARMQGAKK</sequence>
<protein>
    <submittedName>
        <fullName evidence="4">DUF2314 domain-containing protein</fullName>
    </submittedName>
</protein>
<dbReference type="OrthoDB" id="884440at2"/>
<evidence type="ECO:0000313" key="4">
    <source>
        <dbReference type="EMBL" id="RUR71128.1"/>
    </source>
</evidence>
<dbReference type="AlphaFoldDB" id="A0A3S0ZSG1"/>